<dbReference type="PANTHER" id="PTHR47089">
    <property type="entry name" value="ABC TRANSPORTER, PERMEASE PROTEIN"/>
    <property type="match status" value="1"/>
</dbReference>
<proteinExistence type="predicted"/>
<keyword evidence="2" id="KW-1003">Cell membrane</keyword>
<evidence type="ECO:0000313" key="8">
    <source>
        <dbReference type="Proteomes" id="UP000693892"/>
    </source>
</evidence>
<dbReference type="Proteomes" id="UP000693892">
    <property type="component" value="Unassembled WGS sequence"/>
</dbReference>
<evidence type="ECO:0000256" key="5">
    <source>
        <dbReference type="ARBA" id="ARBA00023136"/>
    </source>
</evidence>
<evidence type="ECO:0000256" key="1">
    <source>
        <dbReference type="ARBA" id="ARBA00004651"/>
    </source>
</evidence>
<gene>
    <name evidence="7" type="ORF">LEUCIP111803_00670</name>
</gene>
<feature type="transmembrane region" description="Helical" evidence="6">
    <location>
        <begin position="311"/>
        <end position="334"/>
    </location>
</feature>
<feature type="transmembrane region" description="Helical" evidence="6">
    <location>
        <begin position="274"/>
        <end position="299"/>
    </location>
</feature>
<comment type="caution">
    <text evidence="7">The sequence shown here is derived from an EMBL/GenBank/DDBJ whole genome shotgun (WGS) entry which is preliminary data.</text>
</comment>
<dbReference type="GO" id="GO:0005886">
    <property type="term" value="C:plasma membrane"/>
    <property type="evidence" value="ECO:0007669"/>
    <property type="project" value="UniProtKB-SubCell"/>
</dbReference>
<dbReference type="Pfam" id="PF02653">
    <property type="entry name" value="BPD_transp_2"/>
    <property type="match status" value="1"/>
</dbReference>
<sequence length="358" mass="37805">MIRRVSTVLIRTTLPLLLALLCGGLVIAALGVDPLRFYGDVLVLGAGGSGWQQSMTAMAPLLLVGLGLIIAFRAQLWNLGYGGAYLLPAAIVAGIAPDVLGSLPFALGVVVLLVTAFAVGALLSLIPAWLKARYGTTEIITTLMISFIAIALANLLVKGPLRDGSVTLPQTRVLDTTLMLPYIPGTRVHAGFALALGLVILFHLILTRSSFGLRIDVLGASPRAAAHAGIRVERLIVVVLLLSSGMIALGGAVDMLGLWGYFRADWNPGYGDKILPFVFLARLNPLGLIPLTACYAILATGGTLAAQRAGLSVDFLLVIVALILFFMTIIEYLGTRRDLGRSYLPRSPFAAARIGGDR</sequence>
<evidence type="ECO:0000256" key="4">
    <source>
        <dbReference type="ARBA" id="ARBA00022989"/>
    </source>
</evidence>
<dbReference type="GO" id="GO:0022857">
    <property type="term" value="F:transmembrane transporter activity"/>
    <property type="evidence" value="ECO:0007669"/>
    <property type="project" value="InterPro"/>
</dbReference>
<evidence type="ECO:0000256" key="2">
    <source>
        <dbReference type="ARBA" id="ARBA00022475"/>
    </source>
</evidence>
<dbReference type="AlphaFoldDB" id="A0A916NGK8"/>
<evidence type="ECO:0000313" key="7">
    <source>
        <dbReference type="EMBL" id="CAG7603792.1"/>
    </source>
</evidence>
<comment type="subcellular location">
    <subcellularLocation>
        <location evidence="1">Cell membrane</location>
        <topology evidence="1">Multi-pass membrane protein</topology>
    </subcellularLocation>
</comment>
<accession>A0A916NGK8</accession>
<feature type="transmembrane region" description="Helical" evidence="6">
    <location>
        <begin position="235"/>
        <end position="262"/>
    </location>
</feature>
<keyword evidence="5 6" id="KW-0472">Membrane</keyword>
<reference evidence="7" key="1">
    <citation type="submission" date="2021-06" db="EMBL/GenBank/DDBJ databases">
        <authorList>
            <person name="Criscuolo A."/>
        </authorList>
    </citation>
    <scope>NUCLEOTIDE SEQUENCE</scope>
    <source>
        <strain evidence="7">CIP111803</strain>
    </source>
</reference>
<feature type="transmembrane region" description="Helical" evidence="6">
    <location>
        <begin position="138"/>
        <end position="157"/>
    </location>
</feature>
<dbReference type="RefSeq" id="WP_218114303.1">
    <property type="nucleotide sequence ID" value="NZ_CAJVAP010000006.1"/>
</dbReference>
<keyword evidence="3 6" id="KW-0812">Transmembrane</keyword>
<dbReference type="EMBL" id="CAJVAP010000006">
    <property type="protein sequence ID" value="CAG7603792.1"/>
    <property type="molecule type" value="Genomic_DNA"/>
</dbReference>
<feature type="transmembrane region" description="Helical" evidence="6">
    <location>
        <begin position="55"/>
        <end position="72"/>
    </location>
</feature>
<keyword evidence="4 6" id="KW-1133">Transmembrane helix</keyword>
<dbReference type="PANTHER" id="PTHR47089:SF1">
    <property type="entry name" value="GUANOSINE ABC TRANSPORTER PERMEASE PROTEIN NUPP"/>
    <property type="match status" value="1"/>
</dbReference>
<dbReference type="InterPro" id="IPR001851">
    <property type="entry name" value="ABC_transp_permease"/>
</dbReference>
<feature type="transmembrane region" description="Helical" evidence="6">
    <location>
        <begin position="79"/>
        <end position="97"/>
    </location>
</feature>
<evidence type="ECO:0000256" key="6">
    <source>
        <dbReference type="SAM" id="Phobius"/>
    </source>
</evidence>
<organism evidence="7 8">
    <name type="scientific">Leucobacter soli</name>
    <dbReference type="NCBI Taxonomy" id="2812850"/>
    <lineage>
        <taxon>Bacteria</taxon>
        <taxon>Bacillati</taxon>
        <taxon>Actinomycetota</taxon>
        <taxon>Actinomycetes</taxon>
        <taxon>Micrococcales</taxon>
        <taxon>Microbacteriaceae</taxon>
        <taxon>Leucobacter</taxon>
    </lineage>
</organism>
<dbReference type="CDD" id="cd06580">
    <property type="entry name" value="TM_PBP1_transp_TpRbsC_like"/>
    <property type="match status" value="1"/>
</dbReference>
<evidence type="ECO:0000256" key="3">
    <source>
        <dbReference type="ARBA" id="ARBA00022692"/>
    </source>
</evidence>
<evidence type="ECO:0008006" key="9">
    <source>
        <dbReference type="Google" id="ProtNLM"/>
    </source>
</evidence>
<feature type="transmembrane region" description="Helical" evidence="6">
    <location>
        <begin position="188"/>
        <end position="206"/>
    </location>
</feature>
<protein>
    <recommendedName>
        <fullName evidence="9">ABC transporter permease</fullName>
    </recommendedName>
</protein>
<keyword evidence="8" id="KW-1185">Reference proteome</keyword>
<name>A0A916NGK8_9MICO</name>
<feature type="transmembrane region" description="Helical" evidence="6">
    <location>
        <begin position="103"/>
        <end position="126"/>
    </location>
</feature>